<comment type="catalytic activity">
    <reaction evidence="8">
        <text>L-seryl-[protein] + ATP = O-phospho-L-seryl-[protein] + ADP + H(+)</text>
        <dbReference type="Rhea" id="RHEA:17989"/>
        <dbReference type="Rhea" id="RHEA-COMP:9863"/>
        <dbReference type="Rhea" id="RHEA-COMP:11604"/>
        <dbReference type="ChEBI" id="CHEBI:15378"/>
        <dbReference type="ChEBI" id="CHEBI:29999"/>
        <dbReference type="ChEBI" id="CHEBI:30616"/>
        <dbReference type="ChEBI" id="CHEBI:83421"/>
        <dbReference type="ChEBI" id="CHEBI:456216"/>
        <dbReference type="EC" id="2.7.11.1"/>
    </reaction>
</comment>
<dbReference type="InterPro" id="IPR000719">
    <property type="entry name" value="Prot_kinase_dom"/>
</dbReference>
<accession>A0A672KBT9</accession>
<dbReference type="PANTHER" id="PTHR45998">
    <property type="entry name" value="SERINE/THREONINE-PROTEIN KINASE 16"/>
    <property type="match status" value="1"/>
</dbReference>
<dbReference type="EC" id="2.7.11.1" evidence="1"/>
<reference evidence="10" key="2">
    <citation type="submission" date="2025-09" db="UniProtKB">
        <authorList>
            <consortium name="Ensembl"/>
        </authorList>
    </citation>
    <scope>IDENTIFICATION</scope>
</reference>
<dbReference type="InParanoid" id="A0A672KBT9"/>
<evidence type="ECO:0000256" key="5">
    <source>
        <dbReference type="ARBA" id="ARBA00022777"/>
    </source>
</evidence>
<dbReference type="Ensembl" id="ENSSGRT00000009944.1">
    <property type="protein sequence ID" value="ENSSGRP00000009122.1"/>
    <property type="gene ID" value="ENSSGRG00000006170.1"/>
</dbReference>
<protein>
    <recommendedName>
        <fullName evidence="1">non-specific serine/threonine protein kinase</fullName>
        <ecNumber evidence="1">2.7.11.1</ecNumber>
    </recommendedName>
</protein>
<evidence type="ECO:0000313" key="10">
    <source>
        <dbReference type="Ensembl" id="ENSSGRP00000009122.1"/>
    </source>
</evidence>
<organism evidence="10 11">
    <name type="scientific">Sinocyclocheilus grahami</name>
    <name type="common">Dianchi golden-line fish</name>
    <name type="synonym">Barbus grahami</name>
    <dbReference type="NCBI Taxonomy" id="75366"/>
    <lineage>
        <taxon>Eukaryota</taxon>
        <taxon>Metazoa</taxon>
        <taxon>Chordata</taxon>
        <taxon>Craniata</taxon>
        <taxon>Vertebrata</taxon>
        <taxon>Euteleostomi</taxon>
        <taxon>Actinopterygii</taxon>
        <taxon>Neopterygii</taxon>
        <taxon>Teleostei</taxon>
        <taxon>Ostariophysi</taxon>
        <taxon>Cypriniformes</taxon>
        <taxon>Cyprinidae</taxon>
        <taxon>Cyprininae</taxon>
        <taxon>Sinocyclocheilus</taxon>
    </lineage>
</organism>
<dbReference type="InterPro" id="IPR052239">
    <property type="entry name" value="Ser/Thr-specific_kinases"/>
</dbReference>
<evidence type="ECO:0000256" key="7">
    <source>
        <dbReference type="ARBA" id="ARBA00047899"/>
    </source>
</evidence>
<comment type="catalytic activity">
    <reaction evidence="7">
        <text>L-threonyl-[protein] + ATP = O-phospho-L-threonyl-[protein] + ADP + H(+)</text>
        <dbReference type="Rhea" id="RHEA:46608"/>
        <dbReference type="Rhea" id="RHEA-COMP:11060"/>
        <dbReference type="Rhea" id="RHEA-COMP:11605"/>
        <dbReference type="ChEBI" id="CHEBI:15378"/>
        <dbReference type="ChEBI" id="CHEBI:30013"/>
        <dbReference type="ChEBI" id="CHEBI:30616"/>
        <dbReference type="ChEBI" id="CHEBI:61977"/>
        <dbReference type="ChEBI" id="CHEBI:456216"/>
        <dbReference type="EC" id="2.7.11.1"/>
    </reaction>
</comment>
<dbReference type="GO" id="GO:0005524">
    <property type="term" value="F:ATP binding"/>
    <property type="evidence" value="ECO:0007669"/>
    <property type="project" value="UniProtKB-KW"/>
</dbReference>
<dbReference type="InterPro" id="IPR011009">
    <property type="entry name" value="Kinase-like_dom_sf"/>
</dbReference>
<evidence type="ECO:0000313" key="11">
    <source>
        <dbReference type="Proteomes" id="UP000472262"/>
    </source>
</evidence>
<dbReference type="AlphaFoldDB" id="A0A672KBT9"/>
<feature type="domain" description="Protein kinase" evidence="9">
    <location>
        <begin position="20"/>
        <end position="204"/>
    </location>
</feature>
<dbReference type="Proteomes" id="UP000472262">
    <property type="component" value="Unassembled WGS sequence"/>
</dbReference>
<evidence type="ECO:0000256" key="1">
    <source>
        <dbReference type="ARBA" id="ARBA00012513"/>
    </source>
</evidence>
<evidence type="ECO:0000256" key="8">
    <source>
        <dbReference type="ARBA" id="ARBA00048679"/>
    </source>
</evidence>
<evidence type="ECO:0000256" key="2">
    <source>
        <dbReference type="ARBA" id="ARBA00022527"/>
    </source>
</evidence>
<name>A0A672KBT9_SINGR</name>
<keyword evidence="3" id="KW-0808">Transferase</keyword>
<proteinExistence type="predicted"/>
<keyword evidence="5" id="KW-0418">Kinase</keyword>
<dbReference type="PANTHER" id="PTHR45998:SF2">
    <property type="entry name" value="SERINE_THREONINE-PROTEIN KINASE 16"/>
    <property type="match status" value="1"/>
</dbReference>
<evidence type="ECO:0000256" key="6">
    <source>
        <dbReference type="ARBA" id="ARBA00022840"/>
    </source>
</evidence>
<keyword evidence="4" id="KW-0547">Nucleotide-binding</keyword>
<keyword evidence="11" id="KW-1185">Reference proteome</keyword>
<keyword evidence="2" id="KW-0723">Serine/threonine-protein kinase</keyword>
<keyword evidence="6" id="KW-0067">ATP-binding</keyword>
<sequence length="204" mass="23283">MGQALCICSRSAITFDNKKYYFIQKLDEGGFSYVDLVEGAHDGRFYALKRILCHDREGRKEAQTEVEMHRLFNHPNILSLTSHTFMERGGKCEAWLLLPYISVSGPYSAFLFQASNKSKSPVTSEMCSMTFKSVSCAELFLCRREVCGLFWRSCGIRGALCLRAAYYTFCMASVKASKLFMTKNMHTGIESKIQFKHKFGQLCY</sequence>
<dbReference type="Gene3D" id="3.30.200.20">
    <property type="entry name" value="Phosphorylase Kinase, domain 1"/>
    <property type="match status" value="1"/>
</dbReference>
<evidence type="ECO:0000256" key="3">
    <source>
        <dbReference type="ARBA" id="ARBA00022679"/>
    </source>
</evidence>
<gene>
    <name evidence="10" type="primary">LOC107577932</name>
</gene>
<evidence type="ECO:0000259" key="9">
    <source>
        <dbReference type="PROSITE" id="PS50011"/>
    </source>
</evidence>
<dbReference type="GO" id="GO:0005794">
    <property type="term" value="C:Golgi apparatus"/>
    <property type="evidence" value="ECO:0007669"/>
    <property type="project" value="TreeGrafter"/>
</dbReference>
<evidence type="ECO:0000256" key="4">
    <source>
        <dbReference type="ARBA" id="ARBA00022741"/>
    </source>
</evidence>
<dbReference type="GO" id="GO:0004674">
    <property type="term" value="F:protein serine/threonine kinase activity"/>
    <property type="evidence" value="ECO:0007669"/>
    <property type="project" value="UniProtKB-KW"/>
</dbReference>
<reference evidence="10" key="1">
    <citation type="submission" date="2025-08" db="UniProtKB">
        <authorList>
            <consortium name="Ensembl"/>
        </authorList>
    </citation>
    <scope>IDENTIFICATION</scope>
</reference>
<dbReference type="SUPFAM" id="SSF56112">
    <property type="entry name" value="Protein kinase-like (PK-like)"/>
    <property type="match status" value="1"/>
</dbReference>
<dbReference type="PROSITE" id="PS50011">
    <property type="entry name" value="PROTEIN_KINASE_DOM"/>
    <property type="match status" value="1"/>
</dbReference>